<name>A0A5C2RSJ4_9APHY</name>
<accession>A0A5C2RSJ4</accession>
<protein>
    <submittedName>
        <fullName evidence="1">Uncharacterized protein</fullName>
    </submittedName>
</protein>
<evidence type="ECO:0000313" key="2">
    <source>
        <dbReference type="Proteomes" id="UP000313359"/>
    </source>
</evidence>
<organism evidence="1 2">
    <name type="scientific">Lentinus tigrinus ALCF2SS1-6</name>
    <dbReference type="NCBI Taxonomy" id="1328759"/>
    <lineage>
        <taxon>Eukaryota</taxon>
        <taxon>Fungi</taxon>
        <taxon>Dikarya</taxon>
        <taxon>Basidiomycota</taxon>
        <taxon>Agaricomycotina</taxon>
        <taxon>Agaricomycetes</taxon>
        <taxon>Polyporales</taxon>
        <taxon>Polyporaceae</taxon>
        <taxon>Lentinus</taxon>
    </lineage>
</organism>
<reference evidence="1" key="1">
    <citation type="journal article" date="2018" name="Genome Biol. Evol.">
        <title>Genomics and development of Lentinus tigrinus, a white-rot wood-decaying mushroom with dimorphic fruiting bodies.</title>
        <authorList>
            <person name="Wu B."/>
            <person name="Xu Z."/>
            <person name="Knudson A."/>
            <person name="Carlson A."/>
            <person name="Chen N."/>
            <person name="Kovaka S."/>
            <person name="LaButti K."/>
            <person name="Lipzen A."/>
            <person name="Pennachio C."/>
            <person name="Riley R."/>
            <person name="Schakwitz W."/>
            <person name="Umezawa K."/>
            <person name="Ohm R.A."/>
            <person name="Grigoriev I.V."/>
            <person name="Nagy L.G."/>
            <person name="Gibbons J."/>
            <person name="Hibbett D."/>
        </authorList>
    </citation>
    <scope>NUCLEOTIDE SEQUENCE [LARGE SCALE GENOMIC DNA]</scope>
    <source>
        <strain evidence="1">ALCF2SS1-6</strain>
    </source>
</reference>
<proteinExistence type="predicted"/>
<gene>
    <name evidence="1" type="ORF">L227DRAFT_370892</name>
</gene>
<dbReference type="Proteomes" id="UP000313359">
    <property type="component" value="Unassembled WGS sequence"/>
</dbReference>
<dbReference type="EMBL" id="ML122310">
    <property type="protein sequence ID" value="RPD54141.1"/>
    <property type="molecule type" value="Genomic_DNA"/>
</dbReference>
<dbReference type="AlphaFoldDB" id="A0A5C2RSJ4"/>
<keyword evidence="2" id="KW-1185">Reference proteome</keyword>
<evidence type="ECO:0000313" key="1">
    <source>
        <dbReference type="EMBL" id="RPD54141.1"/>
    </source>
</evidence>
<sequence length="189" mass="20463">MMLSAQYSSTHASRLIHAPSPAQHDTHNVNEAANLVMPANSRCRCRSFGVGLLSVLAPARRRRDQLRLSSPPPPPPPHLPPCVVQKGAHCTTHTVRQAPDAPALCRCRYGQLPSSCHDARAAGGRRHARYLRQVTSDALSPLARMGPPCTYLFVPLFAVRCSMPASEPPKPDARCAMRDVMCVLICSGG</sequence>